<dbReference type="GO" id="GO:0000209">
    <property type="term" value="P:protein polyubiquitination"/>
    <property type="evidence" value="ECO:0007669"/>
    <property type="project" value="TreeGrafter"/>
</dbReference>
<dbReference type="GO" id="GO:0032436">
    <property type="term" value="P:positive regulation of proteasomal ubiquitin-dependent protein catabolic process"/>
    <property type="evidence" value="ECO:0007669"/>
    <property type="project" value="TreeGrafter"/>
</dbReference>
<dbReference type="Pfam" id="PF00646">
    <property type="entry name" value="F-box"/>
    <property type="match status" value="1"/>
</dbReference>
<evidence type="ECO:0000313" key="2">
    <source>
        <dbReference type="EMBL" id="KAG9445934.1"/>
    </source>
</evidence>
<reference evidence="2 3" key="1">
    <citation type="submission" date="2021-07" db="EMBL/GenBank/DDBJ databases">
        <title>The Aristolochia fimbriata genome: insights into angiosperm evolution, floral development and chemical biosynthesis.</title>
        <authorList>
            <person name="Jiao Y."/>
        </authorList>
    </citation>
    <scope>NUCLEOTIDE SEQUENCE [LARGE SCALE GENOMIC DNA]</scope>
    <source>
        <strain evidence="2">IBCAS-2021</strain>
        <tissue evidence="2">Leaf</tissue>
    </source>
</reference>
<protein>
    <recommendedName>
        <fullName evidence="1">FIST C-domain domain-containing protein</fullName>
    </recommendedName>
</protein>
<feature type="domain" description="FIST C-domain" evidence="1">
    <location>
        <begin position="342"/>
        <end position="501"/>
    </location>
</feature>
<dbReference type="Proteomes" id="UP000825729">
    <property type="component" value="Unassembled WGS sequence"/>
</dbReference>
<gene>
    <name evidence="2" type="ORF">H6P81_012062</name>
</gene>
<dbReference type="InterPro" id="IPR019494">
    <property type="entry name" value="FIST_C"/>
</dbReference>
<sequence length="538" mass="58307">MEAPKLVCQGGGVGRILAVGDDLLHNILSRLPAVSFCCAAATCRSFRKICARILDRPKLLSALSLNPSLEDAVEEAFEKVLSEPIRPDFAIACIGRKFNMSKAHKLIQTRLGDEIPVVTCLARGIIGKEAIAGEFLEVQWDPDDPKEAGNAYNSSRNIYRGILVTVGFVPGLKVSAIPLKRAKKKSERGAVVDSFLSEIKSFTSSVSGSTSPVGILLFSDNELDMRYVVEKMDIVLDKETVIAGNEKGYFLFNGGERLASACGSNHNHDDFDAVGLVFATDRGKSNDIGEIHFNLLLSTGISPVGPTYKAASVRVSDDSMTCITWLTATREGSSERLDGQTIIAALEDEIVHGNVADVYIGVLKRRKCGATSRSKKFRSAFAFHAVNGGDEEYLFVEGDGIRTGDRFRCYVPNVETALVARNAVFEELKHLKISGAQRTGDSRGPSSPNRMEQVFGGLLFTCYGRGESFYGKKNVDSSVFLENFPNTPLAGIFCSGEIGYGPSTKSSNFLEPSLSNSCLHVYSAVYILMSYSPNAVAH</sequence>
<dbReference type="CDD" id="cd09917">
    <property type="entry name" value="F-box_SF"/>
    <property type="match status" value="1"/>
</dbReference>
<dbReference type="AlphaFoldDB" id="A0AAV7EBB2"/>
<dbReference type="PANTHER" id="PTHR14939">
    <property type="entry name" value="F-BOX ONLY PROTEIN 22"/>
    <property type="match status" value="1"/>
</dbReference>
<keyword evidence="3" id="KW-1185">Reference proteome</keyword>
<evidence type="ECO:0000259" key="1">
    <source>
        <dbReference type="SMART" id="SM01204"/>
    </source>
</evidence>
<name>A0AAV7EBB2_ARIFI</name>
<dbReference type="Gene3D" id="1.20.1280.50">
    <property type="match status" value="1"/>
</dbReference>
<organism evidence="2 3">
    <name type="scientific">Aristolochia fimbriata</name>
    <name type="common">White veined hardy Dutchman's pipe vine</name>
    <dbReference type="NCBI Taxonomy" id="158543"/>
    <lineage>
        <taxon>Eukaryota</taxon>
        <taxon>Viridiplantae</taxon>
        <taxon>Streptophyta</taxon>
        <taxon>Embryophyta</taxon>
        <taxon>Tracheophyta</taxon>
        <taxon>Spermatophyta</taxon>
        <taxon>Magnoliopsida</taxon>
        <taxon>Magnoliidae</taxon>
        <taxon>Piperales</taxon>
        <taxon>Aristolochiaceae</taxon>
        <taxon>Aristolochia</taxon>
    </lineage>
</organism>
<dbReference type="EMBL" id="JAINDJ010000005">
    <property type="protein sequence ID" value="KAG9445934.1"/>
    <property type="molecule type" value="Genomic_DNA"/>
</dbReference>
<dbReference type="PANTHER" id="PTHR14939:SF5">
    <property type="entry name" value="F-BOX ONLY PROTEIN 22"/>
    <property type="match status" value="1"/>
</dbReference>
<dbReference type="SUPFAM" id="SSF81383">
    <property type="entry name" value="F-box domain"/>
    <property type="match status" value="1"/>
</dbReference>
<evidence type="ECO:0000313" key="3">
    <source>
        <dbReference type="Proteomes" id="UP000825729"/>
    </source>
</evidence>
<accession>A0AAV7EBB2</accession>
<dbReference type="InterPro" id="IPR001810">
    <property type="entry name" value="F-box_dom"/>
</dbReference>
<dbReference type="SMART" id="SM01204">
    <property type="entry name" value="FIST_C"/>
    <property type="match status" value="1"/>
</dbReference>
<proteinExistence type="predicted"/>
<comment type="caution">
    <text evidence="2">The sequence shown here is derived from an EMBL/GenBank/DDBJ whole genome shotgun (WGS) entry which is preliminary data.</text>
</comment>
<dbReference type="InterPro" id="IPR036047">
    <property type="entry name" value="F-box-like_dom_sf"/>
</dbReference>